<keyword evidence="2" id="KW-1185">Reference proteome</keyword>
<organism evidence="1 2">
    <name type="scientific">Scutellospora calospora</name>
    <dbReference type="NCBI Taxonomy" id="85575"/>
    <lineage>
        <taxon>Eukaryota</taxon>
        <taxon>Fungi</taxon>
        <taxon>Fungi incertae sedis</taxon>
        <taxon>Mucoromycota</taxon>
        <taxon>Glomeromycotina</taxon>
        <taxon>Glomeromycetes</taxon>
        <taxon>Diversisporales</taxon>
        <taxon>Gigasporaceae</taxon>
        <taxon>Scutellospora</taxon>
    </lineage>
</organism>
<dbReference type="EMBL" id="CAJVPM010018983">
    <property type="protein sequence ID" value="CAG8627589.1"/>
    <property type="molecule type" value="Genomic_DNA"/>
</dbReference>
<name>A0ACA9N3J7_9GLOM</name>
<gene>
    <name evidence="1" type="ORF">SCALOS_LOCUS7856</name>
</gene>
<sequence length="102" mass="11397">MATRFREFSTTSRTLLDVSYSSDSATSPVTTIRGTKEPGALLVNVKEHNGIEAQAEQPTPVELRCSPLVMVTARRITVEVFVKVNNETCWTRGRRKTEDGRL</sequence>
<evidence type="ECO:0000313" key="1">
    <source>
        <dbReference type="EMBL" id="CAG8627589.1"/>
    </source>
</evidence>
<comment type="caution">
    <text evidence="1">The sequence shown here is derived from an EMBL/GenBank/DDBJ whole genome shotgun (WGS) entry which is preliminary data.</text>
</comment>
<feature type="non-terminal residue" evidence="1">
    <location>
        <position position="102"/>
    </location>
</feature>
<proteinExistence type="predicted"/>
<accession>A0ACA9N3J7</accession>
<protein>
    <submittedName>
        <fullName evidence="1">7919_t:CDS:1</fullName>
    </submittedName>
</protein>
<reference evidence="1" key="1">
    <citation type="submission" date="2021-06" db="EMBL/GenBank/DDBJ databases">
        <authorList>
            <person name="Kallberg Y."/>
            <person name="Tangrot J."/>
            <person name="Rosling A."/>
        </authorList>
    </citation>
    <scope>NUCLEOTIDE SEQUENCE</scope>
    <source>
        <strain evidence="1">AU212A</strain>
    </source>
</reference>
<dbReference type="Proteomes" id="UP000789860">
    <property type="component" value="Unassembled WGS sequence"/>
</dbReference>
<evidence type="ECO:0000313" key="2">
    <source>
        <dbReference type="Proteomes" id="UP000789860"/>
    </source>
</evidence>